<dbReference type="InterPro" id="IPR001313">
    <property type="entry name" value="Pumilio_RNA-bd_rpt"/>
</dbReference>
<dbReference type="PANTHER" id="PTHR12537">
    <property type="entry name" value="RNA BINDING PROTEIN PUMILIO-RELATED"/>
    <property type="match status" value="1"/>
</dbReference>
<dbReference type="GO" id="GO:0005737">
    <property type="term" value="C:cytoplasm"/>
    <property type="evidence" value="ECO:0007669"/>
    <property type="project" value="TreeGrafter"/>
</dbReference>
<dbReference type="Pfam" id="PF00806">
    <property type="entry name" value="PUF"/>
    <property type="match status" value="5"/>
</dbReference>
<feature type="domain" description="PUM-HD" evidence="4">
    <location>
        <begin position="80"/>
        <end position="447"/>
    </location>
</feature>
<keyword evidence="3" id="KW-0812">Transmembrane</keyword>
<dbReference type="GO" id="GO:0010608">
    <property type="term" value="P:post-transcriptional regulation of gene expression"/>
    <property type="evidence" value="ECO:0007669"/>
    <property type="project" value="TreeGrafter"/>
</dbReference>
<keyword evidence="3" id="KW-1133">Transmembrane helix</keyword>
<feature type="repeat" description="Pumilio" evidence="2">
    <location>
        <begin position="381"/>
        <end position="420"/>
    </location>
</feature>
<dbReference type="InterPro" id="IPR016024">
    <property type="entry name" value="ARM-type_fold"/>
</dbReference>
<protein>
    <submittedName>
        <fullName evidence="5">Pumilio/PUF RNA binding protein 5</fullName>
    </submittedName>
</protein>
<comment type="caution">
    <text evidence="5">The sequence shown here is derived from an EMBL/GenBank/DDBJ whole genome shotgun (WGS) entry which is preliminary data.</text>
</comment>
<dbReference type="SMART" id="SM00025">
    <property type="entry name" value="Pumilio"/>
    <property type="match status" value="6"/>
</dbReference>
<dbReference type="VEuPathDB" id="TriTrypDB:TCDM_09788"/>
<evidence type="ECO:0000313" key="6">
    <source>
        <dbReference type="Proteomes" id="UP000017861"/>
    </source>
</evidence>
<dbReference type="Gene3D" id="1.25.10.10">
    <property type="entry name" value="Leucine-rich Repeat Variant"/>
    <property type="match status" value="1"/>
</dbReference>
<dbReference type="OrthoDB" id="668540at2759"/>
<gene>
    <name evidence="5" type="ORF">TCDM_09788</name>
</gene>
<evidence type="ECO:0000256" key="2">
    <source>
        <dbReference type="PROSITE-ProRule" id="PRU00317"/>
    </source>
</evidence>
<accession>V5B968</accession>
<feature type="repeat" description="Pumilio" evidence="2">
    <location>
        <begin position="198"/>
        <end position="233"/>
    </location>
</feature>
<evidence type="ECO:0000256" key="3">
    <source>
        <dbReference type="SAM" id="Phobius"/>
    </source>
</evidence>
<dbReference type="InterPro" id="IPR033133">
    <property type="entry name" value="PUM-HD"/>
</dbReference>
<evidence type="ECO:0000313" key="5">
    <source>
        <dbReference type="EMBL" id="ESS62547.1"/>
    </source>
</evidence>
<dbReference type="InterPro" id="IPR011989">
    <property type="entry name" value="ARM-like"/>
</dbReference>
<proteinExistence type="predicted"/>
<dbReference type="PANTHER" id="PTHR12537:SF59">
    <property type="entry name" value="RNA BINDING PROTEIN 5, PUTATIVE-RELATED"/>
    <property type="match status" value="1"/>
</dbReference>
<dbReference type="EMBL" id="AYLP01000177">
    <property type="protein sequence ID" value="ESS62547.1"/>
    <property type="molecule type" value="Genomic_DNA"/>
</dbReference>
<reference evidence="5 6" key="1">
    <citation type="journal article" date="2014" name="Genome Announc.">
        <title>Trypanosoma cruzi Clone Dm28c Draft Genome Sequence.</title>
        <authorList>
            <person name="Grisard E.C."/>
            <person name="Teixeira S.M."/>
            <person name="de Almeida L.G."/>
            <person name="Stoco P.H."/>
            <person name="Gerber A.L."/>
            <person name="Talavera-Lopez C."/>
            <person name="Lima O.C."/>
            <person name="Andersson B."/>
            <person name="de Vasconcelos A.T."/>
        </authorList>
    </citation>
    <scope>NUCLEOTIDE SEQUENCE [LARGE SCALE GENOMIC DNA]</scope>
    <source>
        <strain evidence="5 6">Dm28c</strain>
    </source>
</reference>
<dbReference type="PROSITE" id="PS50302">
    <property type="entry name" value="PUM"/>
    <property type="match status" value="2"/>
</dbReference>
<keyword evidence="1" id="KW-0677">Repeat</keyword>
<dbReference type="PROSITE" id="PS50303">
    <property type="entry name" value="PUM_HD"/>
    <property type="match status" value="1"/>
</dbReference>
<feature type="transmembrane region" description="Helical" evidence="3">
    <location>
        <begin position="12"/>
        <end position="31"/>
    </location>
</feature>
<sequence>MRRFLYIKKQKRLLFFFIILFYFFSSLLFFLNTLLCHIARKGEYWKVMVMAASNDPNGHVAFSGPYLKQVLPPRTSTDINCSATTQGSAITAGRIRRYTHNPYVSQSVTTSCSSTNTSRQLNSSNNTSCDSSIQVYNNCFAREASGAELVLLSSNLLEQFFAVVGNIPRTACTVTGRHLLVSVLRLQHTDKVQIIIDELLPQLNIVALDQQGCHVVRALIELISTELLETILPHFAPKTIIELAVSSQHTRRVVQSIFERHKSEALTPIVTTIAQSGQQLAVSQQGCIAVIRTIENSLPHQRRSVISMLLPVLPSLTMNCYGNYVVQCLLQHMDHASLVSVVCHNFAGHWLTLSCNKFASNVIEKVVWQLDGVARKEVVDELVMDASNLRCLMQDGFGNFVLQAIIDSSNDLEEFSEVSSRVRPLLHTSPYGHKIGNRLHGGLVRSLQVTPAPQVGGSAAPLMDE</sequence>
<dbReference type="AlphaFoldDB" id="V5B968"/>
<dbReference type="GO" id="GO:0003729">
    <property type="term" value="F:mRNA binding"/>
    <property type="evidence" value="ECO:0007669"/>
    <property type="project" value="TreeGrafter"/>
</dbReference>
<evidence type="ECO:0000256" key="1">
    <source>
        <dbReference type="ARBA" id="ARBA00022737"/>
    </source>
</evidence>
<dbReference type="SUPFAM" id="SSF48371">
    <property type="entry name" value="ARM repeat"/>
    <property type="match status" value="1"/>
</dbReference>
<evidence type="ECO:0000259" key="4">
    <source>
        <dbReference type="PROSITE" id="PS50303"/>
    </source>
</evidence>
<keyword evidence="3" id="KW-0472">Membrane</keyword>
<organism evidence="5 6">
    <name type="scientific">Trypanosoma cruzi Dm28c</name>
    <dbReference type="NCBI Taxonomy" id="1416333"/>
    <lineage>
        <taxon>Eukaryota</taxon>
        <taxon>Discoba</taxon>
        <taxon>Euglenozoa</taxon>
        <taxon>Kinetoplastea</taxon>
        <taxon>Metakinetoplastina</taxon>
        <taxon>Trypanosomatida</taxon>
        <taxon>Trypanosomatidae</taxon>
        <taxon>Trypanosoma</taxon>
        <taxon>Schizotrypanum</taxon>
    </lineage>
</organism>
<dbReference type="Proteomes" id="UP000017861">
    <property type="component" value="Unassembled WGS sequence"/>
</dbReference>
<name>V5B968_TRYCR</name>